<feature type="region of interest" description="Disordered" evidence="1">
    <location>
        <begin position="1812"/>
        <end position="1913"/>
    </location>
</feature>
<keyword evidence="2" id="KW-0472">Membrane</keyword>
<feature type="compositionally biased region" description="Low complexity" evidence="1">
    <location>
        <begin position="301"/>
        <end position="321"/>
    </location>
</feature>
<feature type="region of interest" description="Disordered" evidence="1">
    <location>
        <begin position="80"/>
        <end position="122"/>
    </location>
</feature>
<feature type="compositionally biased region" description="Polar residues" evidence="1">
    <location>
        <begin position="1817"/>
        <end position="1831"/>
    </location>
</feature>
<dbReference type="InterPro" id="IPR036691">
    <property type="entry name" value="Endo/exonu/phosph_ase_sf"/>
</dbReference>
<dbReference type="EMBL" id="CP092886">
    <property type="protein sequence ID" value="UYV84669.1"/>
    <property type="molecule type" value="Genomic_DNA"/>
</dbReference>
<evidence type="ECO:0000256" key="2">
    <source>
        <dbReference type="SAM" id="Phobius"/>
    </source>
</evidence>
<proteinExistence type="predicted"/>
<feature type="transmembrane region" description="Helical" evidence="2">
    <location>
        <begin position="814"/>
        <end position="839"/>
    </location>
</feature>
<feature type="compositionally biased region" description="Polar residues" evidence="1">
    <location>
        <begin position="102"/>
        <end position="122"/>
    </location>
</feature>
<protein>
    <recommendedName>
        <fullName evidence="3">Reverse transcriptase domain-containing protein</fullName>
    </recommendedName>
</protein>
<accession>A0ABY6LUV9</accession>
<keyword evidence="2" id="KW-0812">Transmembrane</keyword>
<keyword evidence="2" id="KW-1133">Transmembrane helix</keyword>
<feature type="region of interest" description="Disordered" evidence="1">
    <location>
        <begin position="1316"/>
        <end position="1357"/>
    </location>
</feature>
<dbReference type="Proteomes" id="UP001235939">
    <property type="component" value="Chromosome X"/>
</dbReference>
<evidence type="ECO:0000313" key="5">
    <source>
        <dbReference type="Proteomes" id="UP001235939"/>
    </source>
</evidence>
<keyword evidence="5" id="KW-1185">Reference proteome</keyword>
<dbReference type="InterPro" id="IPR005135">
    <property type="entry name" value="Endo/exonuclease/phosphatase"/>
</dbReference>
<evidence type="ECO:0000259" key="3">
    <source>
        <dbReference type="PROSITE" id="PS50878"/>
    </source>
</evidence>
<dbReference type="InterPro" id="IPR000477">
    <property type="entry name" value="RT_dom"/>
</dbReference>
<dbReference type="Gene3D" id="3.60.10.10">
    <property type="entry name" value="Endonuclease/exonuclease/phosphatase"/>
    <property type="match status" value="1"/>
</dbReference>
<dbReference type="SUPFAM" id="SSF56219">
    <property type="entry name" value="DNase I-like"/>
    <property type="match status" value="1"/>
</dbReference>
<gene>
    <name evidence="4" type="ORF">LAZ67_X003051</name>
</gene>
<dbReference type="SUPFAM" id="SSF56672">
    <property type="entry name" value="DNA/RNA polymerases"/>
    <property type="match status" value="2"/>
</dbReference>
<evidence type="ECO:0000256" key="1">
    <source>
        <dbReference type="SAM" id="MobiDB-lite"/>
    </source>
</evidence>
<feature type="compositionally biased region" description="Low complexity" evidence="1">
    <location>
        <begin position="1874"/>
        <end position="1887"/>
    </location>
</feature>
<reference evidence="4 5" key="1">
    <citation type="submission" date="2022-03" db="EMBL/GenBank/DDBJ databases">
        <title>A chromosomal length assembly of Cordylochernes scorpioides.</title>
        <authorList>
            <person name="Zeh D."/>
            <person name="Zeh J."/>
        </authorList>
    </citation>
    <scope>NUCLEOTIDE SEQUENCE [LARGE SCALE GENOMIC DNA]</scope>
    <source>
        <strain evidence="4">IN4F17</strain>
        <tissue evidence="4">Whole Body</tissue>
    </source>
</reference>
<organism evidence="4 5">
    <name type="scientific">Cordylochernes scorpioides</name>
    <dbReference type="NCBI Taxonomy" id="51811"/>
    <lineage>
        <taxon>Eukaryota</taxon>
        <taxon>Metazoa</taxon>
        <taxon>Ecdysozoa</taxon>
        <taxon>Arthropoda</taxon>
        <taxon>Chelicerata</taxon>
        <taxon>Arachnida</taxon>
        <taxon>Pseudoscorpiones</taxon>
        <taxon>Cheliferoidea</taxon>
        <taxon>Chernetidae</taxon>
        <taxon>Cordylochernes</taxon>
    </lineage>
</organism>
<feature type="compositionally biased region" description="Pro residues" evidence="1">
    <location>
        <begin position="1852"/>
        <end position="1873"/>
    </location>
</feature>
<dbReference type="Pfam" id="PF00078">
    <property type="entry name" value="RVT_1"/>
    <property type="match status" value="1"/>
</dbReference>
<dbReference type="PROSITE" id="PS50878">
    <property type="entry name" value="RT_POL"/>
    <property type="match status" value="1"/>
</dbReference>
<feature type="domain" description="Reverse transcriptase" evidence="3">
    <location>
        <begin position="722"/>
        <end position="976"/>
    </location>
</feature>
<dbReference type="InterPro" id="IPR043502">
    <property type="entry name" value="DNA/RNA_pol_sf"/>
</dbReference>
<feature type="region of interest" description="Disordered" evidence="1">
    <location>
        <begin position="260"/>
        <end position="323"/>
    </location>
</feature>
<dbReference type="Pfam" id="PF03372">
    <property type="entry name" value="Exo_endo_phos"/>
    <property type="match status" value="1"/>
</dbReference>
<dbReference type="PANTHER" id="PTHR19446">
    <property type="entry name" value="REVERSE TRANSCRIPTASES"/>
    <property type="match status" value="1"/>
</dbReference>
<feature type="transmembrane region" description="Helical" evidence="2">
    <location>
        <begin position="860"/>
        <end position="880"/>
    </location>
</feature>
<name>A0ABY6LUV9_9ARAC</name>
<evidence type="ECO:0000313" key="4">
    <source>
        <dbReference type="EMBL" id="UYV84669.1"/>
    </source>
</evidence>
<sequence length="2544" mass="282876">MKNFVKAMDRNASGFGYLKQKCSSISDAKIKEGIFVGPQIRELLQDANFQNIFNELKQQHGIPLETRNWADMVENEMDNFEPCKKRKRSPPSERVRQPQPGPSRQTEPTRDNTAPRQPSPSRNIIEQIEMVYLEYSPEFTPVDYIKALENELGKSCVVQLGKASRQVLVGLEWPEMEEKTIEDGLMIRGALLKALPYQKKAEKNNHQRASKHLPKKIVVTAKGGSALAYLEYSFRCSKWQRMGHKRMNCPRIIREANTIQPSSLKSSVKPAHAPNITSAASPPAAIKHPAPVAAPAQTFSTPPTQEAKAPETEPTTRTPETSIQTDLNISIVGSTALFQLNTLLERLPRFPFEDITLLGLKKEEVKEAIVSLSHLRLLMNKISAEQKLALFLLCEQLIKGLGDSKSTLYKPLADIKSWTRSAQELPPWAIAAAAINEDPWVLGDLIISEESASDIAFGSVEALGELLDRANLVDAAAIFDAAHLPTRISSCGSRVDASRLDRVLLPSRLSNRVTRYWSLYYKNSDHRAVLLQIGEAPEPRPPCIAIMLRSRLVVGTVETLLNEAFGNIEDMQNAEIWRRWGQIKAHLASAIKSLHDLHNNDDDYISRARKYVQIKLKYVSINLDYPSLPDLERALRLRCRGTSSTTFYDSADRVITGPAVRDLAFANLNDPLHRYGIGEEEIVTAIGCLPTGKAAGWDDFPCEFFRGFEDFFASALRRVFEAFQLCGALPSSMRRSEMSLIAKPHGGLGLAGLRPLSLPTTDYRVLSGVLYWRLRPHLRDIVPECQSYAVPEETPLAVVATDLESAFDTLDRGFLMSVLLSVGLPPVFVGWVFLLYAGAEATARIEGIGRTPLLYMLNGVRQGCAASAAFFTISTGPLLLRLEQLLGRDNVLAYADDIVLLIREDGQLEVVKKIFEDFRRASGIRVNSGKSQGLWCGRWRNRTDFPLDISWNREKINSLAALRGGRNAHSWLAKSGMWLSPASTPGTWLPLRRRRSLHLFEAAAEILELNHRILQPAFLQALRVVGDCRFLRPPELLSPTRWLGWGIGELSGPPPNITIAMRGALADAASLGSFCSRLVTQNARGRHRRLTNRTARRMLERPRLAALPITQLLGRWLPHVSIPISISRSSLRRCTFLGHNSDVAVRLALHALPHPAHPSSARESCITCGSGDLSLAHRYWSCSLIRPVIVEAFTIIQRPPDLQAWIFWHDLEDDALAIMASAKTPGETKKTPSSQTNGLQAHIKIIENGQVFAVKTLKYSEMTESHSELTNGKDANTKPAADGGHANFCRNWADCPEQEDQLIERQEVIFTKVGGSKKRLHDPDHVKSGTKKGCVQAPGMPLNSSRPRASLRPSKVHECQTTRQKQATFRARSAAGQAEECYSRKILPGVNLYDNNKAKEDEYLYWCLPIGVYLEFCADFTQEQYFRALEAKLGKGTIYQLTKMEGHILAGLSSMPLADKLIEEGLDIEDATLRAFPLRKRAERIVLGNVLFFLEDARLVAALRPYGQVTFIIQKMMQLEDSSWADARREAFIALRDGVKISHIPARLDVKSKGVVTHFYVTYGIKCSLCHKQGHKRAISLRKTGLQEDKLVLPVEAPAARTQGWTNPTRQKQATFRVRSAAGQADQCVYLESCPDFTQEQYFRALEANLGKGTVYQLTKMEGQILVGLSSVQQADKAVEDGLEIENALLRATPLKKRAERIVIGNVPFFVENLDLLAAQRPYGQITSIVQKMMELGESYWADARPEAFITLRDGVKLSHIPFRLEIKSKGVTSHVYVTYGIKCSLCYKHGHKRDNCPRKTGVQEANLLLHVDPPAGSNNAGGRQLSSSNAMPAPVPTPAAGSSLTAAPIPDVSPEPPAAPPTPAASPAPPAAPASAPETLPTTSVDPVPPTSKQSRSAARKTQKKSNVTRTQLNELLERIPSNILDKSGLEGLEREEVLDALASVPDLKSMKNKIGNEERPMSFRLSSINARGLAAREKSIELCHFLRQHRVDVAFIQETNASSLDAIQHLCLGYSAVIVPPAALRDSGLVCLFAPGVAVLRQRVLWPGNIFIVSIDVRDQEVRVINCHPTHIPRERLEQLETITAVAIQEDAWVMGDLNIDNQSTSDTASGSVEALTELMEQRALVDVATLFDPAHLPTRMASCRRRIDTAHLDRILLPSRLLERVTIEALWIRWSKIKAELLAEVRSLHVSSVAEGDHISRAGRFLHARLEAASSAADYPSLPYLRRFARESSDPIAAAEFIRGTTTPLTLEENDLLIRSVITGAEIAAAIRRLPLGRAPGWDDLHCEFLIAYEDFFVEALRRVFEASKLRGALPSSIRRSTICLVPNSNGGPGLSACRPISLPTADYRVLSNILLQRLRPQFPVLVPRCQTYAVPGRPPSWYVSRIADEIHMATRNGSELAVISTDLESAFDTLDRSFLVSLMVSLRLLPAFIEWFLILYAGADAAVRAGGLHTRPFHLLNGPCHRARGSNESEYIYLIPLYCEEWEARRVILDEKFRARRSKDANVYLSRDDTQYLATLPTYESMLCFCGRPRSSFLYK</sequence>